<comment type="caution">
    <text evidence="1">The sequence shown here is derived from an EMBL/GenBank/DDBJ whole genome shotgun (WGS) entry which is preliminary data.</text>
</comment>
<sequence length="74" mass="8656">MGEVDLFHRYGRIPLLTVEELQEQPSAQLALAELQRLVKTGKITNKQRQVLYAEFARVYRDFIARVLPQKEDIN</sequence>
<accession>A0A1Q8QPY1</accession>
<keyword evidence="2" id="KW-1185">Reference proteome</keyword>
<protein>
    <submittedName>
        <fullName evidence="1">Uncharacterized protein</fullName>
    </submittedName>
</protein>
<proteinExistence type="predicted"/>
<dbReference type="OrthoDB" id="3035529at2"/>
<reference evidence="1 2" key="1">
    <citation type="submission" date="2016-09" db="EMBL/GenBank/DDBJ databases">
        <title>Complete genome of Desulfosporosinus sp. OL.</title>
        <authorList>
            <person name="Mardanov A."/>
            <person name="Beletsky A."/>
            <person name="Panova A."/>
            <person name="Karnachuk O."/>
            <person name="Ravin N."/>
        </authorList>
    </citation>
    <scope>NUCLEOTIDE SEQUENCE [LARGE SCALE GENOMIC DNA]</scope>
    <source>
        <strain evidence="1 2">OL</strain>
    </source>
</reference>
<dbReference type="AlphaFoldDB" id="A0A1Q8QPY1"/>
<dbReference type="EMBL" id="MLBF01000033">
    <property type="protein sequence ID" value="OLN29413.1"/>
    <property type="molecule type" value="Genomic_DNA"/>
</dbReference>
<name>A0A1Q8QPY1_9FIRM</name>
<evidence type="ECO:0000313" key="1">
    <source>
        <dbReference type="EMBL" id="OLN29413.1"/>
    </source>
</evidence>
<organism evidence="1 2">
    <name type="scientific">Desulfosporosinus metallidurans</name>
    <dbReference type="NCBI Taxonomy" id="1888891"/>
    <lineage>
        <taxon>Bacteria</taxon>
        <taxon>Bacillati</taxon>
        <taxon>Bacillota</taxon>
        <taxon>Clostridia</taxon>
        <taxon>Eubacteriales</taxon>
        <taxon>Desulfitobacteriaceae</taxon>
        <taxon>Desulfosporosinus</taxon>
    </lineage>
</organism>
<dbReference type="RefSeq" id="WP_139314510.1">
    <property type="nucleotide sequence ID" value="NZ_MLBF01000033.1"/>
</dbReference>
<gene>
    <name evidence="1" type="ORF">DSOL_3589</name>
</gene>
<evidence type="ECO:0000313" key="2">
    <source>
        <dbReference type="Proteomes" id="UP000186102"/>
    </source>
</evidence>
<dbReference type="Proteomes" id="UP000186102">
    <property type="component" value="Unassembled WGS sequence"/>
</dbReference>